<dbReference type="InterPro" id="IPR006597">
    <property type="entry name" value="Sel1-like"/>
</dbReference>
<dbReference type="Gene3D" id="1.25.40.10">
    <property type="entry name" value="Tetratricopeptide repeat domain"/>
    <property type="match status" value="3"/>
</dbReference>
<comment type="similarity">
    <text evidence="1">Belongs to the sel-1 family.</text>
</comment>
<dbReference type="EMBL" id="JAPFFF010000007">
    <property type="protein sequence ID" value="KAK8885846.1"/>
    <property type="molecule type" value="Genomic_DNA"/>
</dbReference>
<dbReference type="InterPro" id="IPR050767">
    <property type="entry name" value="Sel1_AlgK"/>
</dbReference>
<comment type="caution">
    <text evidence="2">The sequence shown here is derived from an EMBL/GenBank/DDBJ whole genome shotgun (WGS) entry which is preliminary data.</text>
</comment>
<name>A0ABR2K517_9EUKA</name>
<accession>A0ABR2K517</accession>
<evidence type="ECO:0000313" key="2">
    <source>
        <dbReference type="EMBL" id="KAK8885846.1"/>
    </source>
</evidence>
<organism evidence="2 3">
    <name type="scientific">Tritrichomonas musculus</name>
    <dbReference type="NCBI Taxonomy" id="1915356"/>
    <lineage>
        <taxon>Eukaryota</taxon>
        <taxon>Metamonada</taxon>
        <taxon>Parabasalia</taxon>
        <taxon>Tritrichomonadida</taxon>
        <taxon>Tritrichomonadidae</taxon>
        <taxon>Tritrichomonas</taxon>
    </lineage>
</organism>
<dbReference type="Proteomes" id="UP001470230">
    <property type="component" value="Unassembled WGS sequence"/>
</dbReference>
<sequence>MEDKNDISFFYQQYISPTIFQNLNAVCQAQVLQADISDSDSILYLCRSFLEGINNFPQNIEIGIKYLEKAVELENVEAMELFGTILFKGELIPKDEEKAIEVLNQAIIKSNSSYAKFTIAQIQYSCRTCGPNGFDDSNVDYVISKKLSKEAADDINFSGNVDAMVLYATLCEKEKKNKFGSITRDFNEAFKYFKRATDLGNIEAMALYGIYYKLGLGVVKIDNEKAVKYFKKASQRGSLTGSELYGGMLIDGKGVAKNEKEGLRLVKFSCDRGNPQGMIGYGYTLYYGDCGIESNKEMANHYFKMAADAGNHWGMNNYAADLQFGEGIEKNFNEAIRYYKMAIEEGNMLAAKTLGKLICNGEPEAGMLANPVEGNKYIKYAADHGNVLAIEDFVSNIVDEKGITFNIELLRSYLKLGIEAQSTYCIAYYGAMLLDGDQFPQNLAEGARFMRMAADLGDSYAMYTLAQLLESGSGVSKNLVEARKYYKLSADLGDKDGIDNYARFLEEGIGGVKHVEEALKYRKLLSESE</sequence>
<dbReference type="PANTHER" id="PTHR11102:SF160">
    <property type="entry name" value="ERAD-ASSOCIATED E3 UBIQUITIN-PROTEIN LIGASE COMPONENT HRD3"/>
    <property type="match status" value="1"/>
</dbReference>
<evidence type="ECO:0000313" key="3">
    <source>
        <dbReference type="Proteomes" id="UP001470230"/>
    </source>
</evidence>
<dbReference type="PANTHER" id="PTHR11102">
    <property type="entry name" value="SEL-1-LIKE PROTEIN"/>
    <property type="match status" value="1"/>
</dbReference>
<protein>
    <submittedName>
        <fullName evidence="2">Uncharacterized protein</fullName>
    </submittedName>
</protein>
<proteinExistence type="inferred from homology"/>
<dbReference type="SUPFAM" id="SSF81901">
    <property type="entry name" value="HCP-like"/>
    <property type="match status" value="3"/>
</dbReference>
<gene>
    <name evidence="2" type="ORF">M9Y10_041301</name>
</gene>
<keyword evidence="3" id="KW-1185">Reference proteome</keyword>
<dbReference type="SMART" id="SM00671">
    <property type="entry name" value="SEL1"/>
    <property type="match status" value="10"/>
</dbReference>
<dbReference type="InterPro" id="IPR011990">
    <property type="entry name" value="TPR-like_helical_dom_sf"/>
</dbReference>
<dbReference type="Pfam" id="PF08238">
    <property type="entry name" value="Sel1"/>
    <property type="match status" value="10"/>
</dbReference>
<reference evidence="2 3" key="1">
    <citation type="submission" date="2024-04" db="EMBL/GenBank/DDBJ databases">
        <title>Tritrichomonas musculus Genome.</title>
        <authorList>
            <person name="Alves-Ferreira E."/>
            <person name="Grigg M."/>
            <person name="Lorenzi H."/>
            <person name="Galac M."/>
        </authorList>
    </citation>
    <scope>NUCLEOTIDE SEQUENCE [LARGE SCALE GENOMIC DNA]</scope>
    <source>
        <strain evidence="2 3">EAF2021</strain>
    </source>
</reference>
<evidence type="ECO:0000256" key="1">
    <source>
        <dbReference type="ARBA" id="ARBA00038101"/>
    </source>
</evidence>